<comment type="caution">
    <text evidence="1">The sequence shown here is derived from an EMBL/GenBank/DDBJ whole genome shotgun (WGS) entry which is preliminary data.</text>
</comment>
<dbReference type="AlphaFoldDB" id="A0A0F9AWU3"/>
<organism evidence="1">
    <name type="scientific">marine sediment metagenome</name>
    <dbReference type="NCBI Taxonomy" id="412755"/>
    <lineage>
        <taxon>unclassified sequences</taxon>
        <taxon>metagenomes</taxon>
        <taxon>ecological metagenomes</taxon>
    </lineage>
</organism>
<evidence type="ECO:0000313" key="1">
    <source>
        <dbReference type="EMBL" id="KKL13925.1"/>
    </source>
</evidence>
<proteinExistence type="predicted"/>
<reference evidence="1" key="1">
    <citation type="journal article" date="2015" name="Nature">
        <title>Complex archaea that bridge the gap between prokaryotes and eukaryotes.</title>
        <authorList>
            <person name="Spang A."/>
            <person name="Saw J.H."/>
            <person name="Jorgensen S.L."/>
            <person name="Zaremba-Niedzwiedzka K."/>
            <person name="Martijn J."/>
            <person name="Lind A.E."/>
            <person name="van Eijk R."/>
            <person name="Schleper C."/>
            <person name="Guy L."/>
            <person name="Ettema T.J."/>
        </authorList>
    </citation>
    <scope>NUCLEOTIDE SEQUENCE</scope>
</reference>
<sequence>MVPRLAADDPIELFGETPELFSRLGVRPERGS</sequence>
<name>A0A0F9AWU3_9ZZZZ</name>
<accession>A0A0F9AWU3</accession>
<gene>
    <name evidence="1" type="ORF">LCGC14_2520870</name>
</gene>
<feature type="non-terminal residue" evidence="1">
    <location>
        <position position="32"/>
    </location>
</feature>
<protein>
    <submittedName>
        <fullName evidence="1">Uncharacterized protein</fullName>
    </submittedName>
</protein>
<dbReference type="EMBL" id="LAZR01040663">
    <property type="protein sequence ID" value="KKL13925.1"/>
    <property type="molecule type" value="Genomic_DNA"/>
</dbReference>